<keyword evidence="5" id="KW-1185">Reference proteome</keyword>
<reference evidence="4 5" key="1">
    <citation type="submission" date="2019-12" db="EMBL/GenBank/DDBJ databases">
        <title>Paraburkholderia acidiphila 7Q-K02 sp. nov and Paraburkholderia acidisoli DHF22 sp. nov., two strains isolated from forest soil.</title>
        <authorList>
            <person name="Gao Z."/>
            <person name="Qiu L."/>
        </authorList>
    </citation>
    <scope>NUCLEOTIDE SEQUENCE [LARGE SCALE GENOMIC DNA]</scope>
    <source>
        <strain evidence="4 5">DHF22</strain>
    </source>
</reference>
<dbReference type="InterPro" id="IPR002347">
    <property type="entry name" value="SDR_fam"/>
</dbReference>
<dbReference type="RefSeq" id="WP_158952194.1">
    <property type="nucleotide sequence ID" value="NZ_CP046914.1"/>
</dbReference>
<protein>
    <submittedName>
        <fullName evidence="4">SDR family oxidoreductase</fullName>
    </submittedName>
</protein>
<evidence type="ECO:0000256" key="2">
    <source>
        <dbReference type="ARBA" id="ARBA00023002"/>
    </source>
</evidence>
<organism evidence="4 5">
    <name type="scientific">Paraburkholderia acidisoli</name>
    <dbReference type="NCBI Taxonomy" id="2571748"/>
    <lineage>
        <taxon>Bacteria</taxon>
        <taxon>Pseudomonadati</taxon>
        <taxon>Pseudomonadota</taxon>
        <taxon>Betaproteobacteria</taxon>
        <taxon>Burkholderiales</taxon>
        <taxon>Burkholderiaceae</taxon>
        <taxon>Paraburkholderia</taxon>
    </lineage>
</organism>
<dbReference type="GO" id="GO:0016491">
    <property type="term" value="F:oxidoreductase activity"/>
    <property type="evidence" value="ECO:0007669"/>
    <property type="project" value="UniProtKB-KW"/>
</dbReference>
<dbReference type="NCBIfam" id="NF005559">
    <property type="entry name" value="PRK07231.1"/>
    <property type="match status" value="1"/>
</dbReference>
<dbReference type="KEGG" id="pacs:FAZ98_15455"/>
<evidence type="ECO:0000259" key="3">
    <source>
        <dbReference type="SMART" id="SM00822"/>
    </source>
</evidence>
<dbReference type="OrthoDB" id="9178657at2"/>
<evidence type="ECO:0000256" key="1">
    <source>
        <dbReference type="ARBA" id="ARBA00006484"/>
    </source>
</evidence>
<dbReference type="CDD" id="cd05233">
    <property type="entry name" value="SDR_c"/>
    <property type="match status" value="1"/>
</dbReference>
<comment type="similarity">
    <text evidence="1">Belongs to the short-chain dehydrogenases/reductases (SDR) family.</text>
</comment>
<keyword evidence="2" id="KW-0560">Oxidoreductase</keyword>
<feature type="domain" description="Ketoreductase" evidence="3">
    <location>
        <begin position="7"/>
        <end position="190"/>
    </location>
</feature>
<accession>A0A7Z2JFX2</accession>
<sequence length="254" mass="25858">MGRLDNKVAIVTGASSGIGRATARLFAAEGASVVIAARREAELAALAAEIAETGGRAAYLAGDVQSEAFAQALVAFAVSRFGGLDIAYNNAGTLGEMGPTTEISEAGWNAALATNLTSAFLGAKHQIPAMLKRGGGSIIFTSTFVGYSFAFPGTAAYAASKSGLIGLTQALAAEYGAQGVRVNAVLPGAVDTEMYRGMNDSHESQTFVTGLHALKRVAKPEELARAVLYLASDDASFVTGTASLVDGGASITRT</sequence>
<dbReference type="InterPro" id="IPR057326">
    <property type="entry name" value="KR_dom"/>
</dbReference>
<dbReference type="PRINTS" id="PR00081">
    <property type="entry name" value="GDHRDH"/>
</dbReference>
<dbReference type="Gene3D" id="3.40.50.720">
    <property type="entry name" value="NAD(P)-binding Rossmann-like Domain"/>
    <property type="match status" value="1"/>
</dbReference>
<gene>
    <name evidence="4" type="ORF">FAZ98_15455</name>
</gene>
<dbReference type="EMBL" id="CP046914">
    <property type="protein sequence ID" value="QGZ63201.1"/>
    <property type="molecule type" value="Genomic_DNA"/>
</dbReference>
<evidence type="ECO:0000313" key="4">
    <source>
        <dbReference type="EMBL" id="QGZ63201.1"/>
    </source>
</evidence>
<dbReference type="SUPFAM" id="SSF51735">
    <property type="entry name" value="NAD(P)-binding Rossmann-fold domains"/>
    <property type="match status" value="1"/>
</dbReference>
<dbReference type="NCBIfam" id="NF005681">
    <property type="entry name" value="PRK07478.1"/>
    <property type="match status" value="1"/>
</dbReference>
<dbReference type="PANTHER" id="PTHR24321:SF11">
    <property type="entry name" value="BLR0893 PROTEIN"/>
    <property type="match status" value="1"/>
</dbReference>
<dbReference type="InterPro" id="IPR036291">
    <property type="entry name" value="NAD(P)-bd_dom_sf"/>
</dbReference>
<name>A0A7Z2JFX2_9BURK</name>
<dbReference type="SMART" id="SM00822">
    <property type="entry name" value="PKS_KR"/>
    <property type="match status" value="1"/>
</dbReference>
<evidence type="ECO:0000313" key="5">
    <source>
        <dbReference type="Proteomes" id="UP000433577"/>
    </source>
</evidence>
<dbReference type="FunFam" id="3.40.50.720:FF:000084">
    <property type="entry name" value="Short-chain dehydrogenase reductase"/>
    <property type="match status" value="1"/>
</dbReference>
<proteinExistence type="inferred from homology"/>
<dbReference type="PRINTS" id="PR00080">
    <property type="entry name" value="SDRFAMILY"/>
</dbReference>
<dbReference type="Pfam" id="PF13561">
    <property type="entry name" value="adh_short_C2"/>
    <property type="match status" value="1"/>
</dbReference>
<dbReference type="AlphaFoldDB" id="A0A7Z2JFX2"/>
<dbReference type="Proteomes" id="UP000433577">
    <property type="component" value="Chromosome 2"/>
</dbReference>
<dbReference type="PANTHER" id="PTHR24321">
    <property type="entry name" value="DEHYDROGENASES, SHORT CHAIN"/>
    <property type="match status" value="1"/>
</dbReference>